<feature type="non-terminal residue" evidence="1">
    <location>
        <position position="1"/>
    </location>
</feature>
<name>A0A061RCF2_9CHLO</name>
<accession>A0A061RCF2</accession>
<evidence type="ECO:0000313" key="1">
    <source>
        <dbReference type="EMBL" id="JAC68171.1"/>
    </source>
</evidence>
<gene>
    <name evidence="1" type="ORF">TSPGSL018_9359</name>
</gene>
<organism evidence="1">
    <name type="scientific">Tetraselmis sp. GSL018</name>
    <dbReference type="NCBI Taxonomy" id="582737"/>
    <lineage>
        <taxon>Eukaryota</taxon>
        <taxon>Viridiplantae</taxon>
        <taxon>Chlorophyta</taxon>
        <taxon>core chlorophytes</taxon>
        <taxon>Chlorodendrophyceae</taxon>
        <taxon>Chlorodendrales</taxon>
        <taxon>Chlorodendraceae</taxon>
        <taxon>Tetraselmis</taxon>
    </lineage>
</organism>
<proteinExistence type="predicted"/>
<reference evidence="1" key="1">
    <citation type="submission" date="2014-05" db="EMBL/GenBank/DDBJ databases">
        <title>The transcriptome of the halophilic microalga Tetraselmis sp. GSL018 isolated from the Great Salt Lake, Utah.</title>
        <authorList>
            <person name="Jinkerson R.E."/>
            <person name="D'Adamo S."/>
            <person name="Posewitz M.C."/>
        </authorList>
    </citation>
    <scope>NUCLEOTIDE SEQUENCE</scope>
    <source>
        <strain evidence="1">GSL018</strain>
    </source>
</reference>
<protein>
    <submittedName>
        <fullName evidence="1">Uncharacterized protein</fullName>
    </submittedName>
</protein>
<dbReference type="EMBL" id="GBEZ01018244">
    <property type="protein sequence ID" value="JAC68171.1"/>
    <property type="molecule type" value="Transcribed_RNA"/>
</dbReference>
<feature type="non-terminal residue" evidence="1">
    <location>
        <position position="76"/>
    </location>
</feature>
<dbReference type="AlphaFoldDB" id="A0A061RCF2"/>
<sequence length="76" mass="8840">LLRSAMSAILLHLPSRLTSLFYRLLDSLLPSRPLLVRLTIGFTWTYSDRIISTLILKILLLRYQLRLLCRPASCRL</sequence>